<reference evidence="2 3" key="1">
    <citation type="submission" date="2019-10" db="EMBL/GenBank/DDBJ databases">
        <title>A novel species.</title>
        <authorList>
            <person name="Gao J."/>
        </authorList>
    </citation>
    <scope>NUCLEOTIDE SEQUENCE [LARGE SCALE GENOMIC DNA]</scope>
    <source>
        <strain evidence="2 3">QMT-28</strain>
    </source>
</reference>
<dbReference type="RefSeq" id="WP_153286781.1">
    <property type="nucleotide sequence ID" value="NZ_CP045643.1"/>
</dbReference>
<dbReference type="PANTHER" id="PTHR33164:SF99">
    <property type="entry name" value="MARR FAMILY REGULATORY PROTEIN"/>
    <property type="match status" value="1"/>
</dbReference>
<accession>A0A5Q0L5Y7</accession>
<evidence type="ECO:0000259" key="1">
    <source>
        <dbReference type="PROSITE" id="PS50995"/>
    </source>
</evidence>
<protein>
    <submittedName>
        <fullName evidence="2">MarR family transcriptional regulator</fullName>
    </submittedName>
</protein>
<dbReference type="EMBL" id="CP045643">
    <property type="protein sequence ID" value="QFZ72412.1"/>
    <property type="molecule type" value="Genomic_DNA"/>
</dbReference>
<organism evidence="2 3">
    <name type="scientific">Streptomyces fagopyri</name>
    <dbReference type="NCBI Taxonomy" id="2662397"/>
    <lineage>
        <taxon>Bacteria</taxon>
        <taxon>Bacillati</taxon>
        <taxon>Actinomycetota</taxon>
        <taxon>Actinomycetes</taxon>
        <taxon>Kitasatosporales</taxon>
        <taxon>Streptomycetaceae</taxon>
        <taxon>Streptomyces</taxon>
    </lineage>
</organism>
<dbReference type="Pfam" id="PF12802">
    <property type="entry name" value="MarR_2"/>
    <property type="match status" value="1"/>
</dbReference>
<dbReference type="SMART" id="SM00347">
    <property type="entry name" value="HTH_MARR"/>
    <property type="match status" value="1"/>
</dbReference>
<sequence>MADTVKPEQTIKPLTPDEEAFLRALGRATASLSRAVDADMLLEQPISGTEYTVLMHLSEAPDGQLRMSDLANTCGMSVSGMTRVVNRLEAQSLVLRKRCPDDGRGWLASLTSSGWTCLEQAWPTNLASLRRHVFSRMEGCDVAAAARVLERIAPQ</sequence>
<dbReference type="PANTHER" id="PTHR33164">
    <property type="entry name" value="TRANSCRIPTIONAL REGULATOR, MARR FAMILY"/>
    <property type="match status" value="1"/>
</dbReference>
<dbReference type="InterPro" id="IPR036388">
    <property type="entry name" value="WH-like_DNA-bd_sf"/>
</dbReference>
<name>A0A5Q0L5Y7_9ACTN</name>
<dbReference type="InterPro" id="IPR039422">
    <property type="entry name" value="MarR/SlyA-like"/>
</dbReference>
<dbReference type="InterPro" id="IPR000835">
    <property type="entry name" value="HTH_MarR-typ"/>
</dbReference>
<dbReference type="KEGG" id="sfy:GFH48_03290"/>
<feature type="domain" description="HTH marR-type" evidence="1">
    <location>
        <begin position="18"/>
        <end position="154"/>
    </location>
</feature>
<dbReference type="Proteomes" id="UP000326179">
    <property type="component" value="Chromosome"/>
</dbReference>
<dbReference type="SUPFAM" id="SSF46785">
    <property type="entry name" value="Winged helix' DNA-binding domain"/>
    <property type="match status" value="1"/>
</dbReference>
<keyword evidence="3" id="KW-1185">Reference proteome</keyword>
<dbReference type="InterPro" id="IPR036390">
    <property type="entry name" value="WH_DNA-bd_sf"/>
</dbReference>
<evidence type="ECO:0000313" key="3">
    <source>
        <dbReference type="Proteomes" id="UP000326179"/>
    </source>
</evidence>
<dbReference type="PROSITE" id="PS50995">
    <property type="entry name" value="HTH_MARR_2"/>
    <property type="match status" value="1"/>
</dbReference>
<gene>
    <name evidence="2" type="ORF">GFH48_03290</name>
</gene>
<evidence type="ECO:0000313" key="2">
    <source>
        <dbReference type="EMBL" id="QFZ72412.1"/>
    </source>
</evidence>
<dbReference type="GO" id="GO:0006950">
    <property type="term" value="P:response to stress"/>
    <property type="evidence" value="ECO:0007669"/>
    <property type="project" value="TreeGrafter"/>
</dbReference>
<proteinExistence type="predicted"/>
<dbReference type="GO" id="GO:0003700">
    <property type="term" value="F:DNA-binding transcription factor activity"/>
    <property type="evidence" value="ECO:0007669"/>
    <property type="project" value="InterPro"/>
</dbReference>
<dbReference type="AlphaFoldDB" id="A0A5Q0L5Y7"/>
<dbReference type="Gene3D" id="1.10.10.10">
    <property type="entry name" value="Winged helix-like DNA-binding domain superfamily/Winged helix DNA-binding domain"/>
    <property type="match status" value="1"/>
</dbReference>